<sequence length="69" mass="7723">MTEECYITGFLNYVPKLANTAPARHIPLLVIALHTPIAHTVTERHIPLLVIVLHNPIANTVQERHIPLS</sequence>
<reference evidence="1" key="2">
    <citation type="submission" date="2020-11" db="EMBL/GenBank/DDBJ databases">
        <authorList>
            <person name="McCartney M.A."/>
            <person name="Auch B."/>
            <person name="Kono T."/>
            <person name="Mallez S."/>
            <person name="Becker A."/>
            <person name="Gohl D.M."/>
            <person name="Silverstein K.A.T."/>
            <person name="Koren S."/>
            <person name="Bechman K.B."/>
            <person name="Herman A."/>
            <person name="Abrahante J.E."/>
            <person name="Garbe J."/>
        </authorList>
    </citation>
    <scope>NUCLEOTIDE SEQUENCE</scope>
    <source>
        <strain evidence="1">Duluth1</strain>
        <tissue evidence="1">Whole animal</tissue>
    </source>
</reference>
<dbReference type="EMBL" id="JAIWYP010000009">
    <property type="protein sequence ID" value="KAH3770894.1"/>
    <property type="molecule type" value="Genomic_DNA"/>
</dbReference>
<organism evidence="1 2">
    <name type="scientific">Dreissena polymorpha</name>
    <name type="common">Zebra mussel</name>
    <name type="synonym">Mytilus polymorpha</name>
    <dbReference type="NCBI Taxonomy" id="45954"/>
    <lineage>
        <taxon>Eukaryota</taxon>
        <taxon>Metazoa</taxon>
        <taxon>Spiralia</taxon>
        <taxon>Lophotrochozoa</taxon>
        <taxon>Mollusca</taxon>
        <taxon>Bivalvia</taxon>
        <taxon>Autobranchia</taxon>
        <taxon>Heteroconchia</taxon>
        <taxon>Euheterodonta</taxon>
        <taxon>Imparidentia</taxon>
        <taxon>Neoheterodontei</taxon>
        <taxon>Myida</taxon>
        <taxon>Dreissenoidea</taxon>
        <taxon>Dreissenidae</taxon>
        <taxon>Dreissena</taxon>
    </lineage>
</organism>
<evidence type="ECO:0000313" key="1">
    <source>
        <dbReference type="EMBL" id="KAH3770894.1"/>
    </source>
</evidence>
<reference evidence="1" key="1">
    <citation type="journal article" date="2019" name="bioRxiv">
        <title>The Genome of the Zebra Mussel, Dreissena polymorpha: A Resource for Invasive Species Research.</title>
        <authorList>
            <person name="McCartney M.A."/>
            <person name="Auch B."/>
            <person name="Kono T."/>
            <person name="Mallez S."/>
            <person name="Zhang Y."/>
            <person name="Obille A."/>
            <person name="Becker A."/>
            <person name="Abrahante J.E."/>
            <person name="Garbe J."/>
            <person name="Badalamenti J.P."/>
            <person name="Herman A."/>
            <person name="Mangelson H."/>
            <person name="Liachko I."/>
            <person name="Sullivan S."/>
            <person name="Sone E.D."/>
            <person name="Koren S."/>
            <person name="Silverstein K.A.T."/>
            <person name="Beckman K.B."/>
            <person name="Gohl D.M."/>
        </authorList>
    </citation>
    <scope>NUCLEOTIDE SEQUENCE</scope>
    <source>
        <strain evidence="1">Duluth1</strain>
        <tissue evidence="1">Whole animal</tissue>
    </source>
</reference>
<proteinExistence type="predicted"/>
<gene>
    <name evidence="1" type="ORF">DPMN_172192</name>
</gene>
<evidence type="ECO:0000313" key="2">
    <source>
        <dbReference type="Proteomes" id="UP000828390"/>
    </source>
</evidence>
<protein>
    <submittedName>
        <fullName evidence="1">Uncharacterized protein</fullName>
    </submittedName>
</protein>
<comment type="caution">
    <text evidence="1">The sequence shown here is derived from an EMBL/GenBank/DDBJ whole genome shotgun (WGS) entry which is preliminary data.</text>
</comment>
<accession>A0A9D4E2H2</accession>
<dbReference type="AlphaFoldDB" id="A0A9D4E2H2"/>
<dbReference type="Proteomes" id="UP000828390">
    <property type="component" value="Unassembled WGS sequence"/>
</dbReference>
<name>A0A9D4E2H2_DREPO</name>
<keyword evidence="2" id="KW-1185">Reference proteome</keyword>